<evidence type="ECO:0000256" key="1">
    <source>
        <dbReference type="ARBA" id="ARBA00004613"/>
    </source>
</evidence>
<dbReference type="GO" id="GO:0034116">
    <property type="term" value="P:positive regulation of heterotypic cell-cell adhesion"/>
    <property type="evidence" value="ECO:0007669"/>
    <property type="project" value="TreeGrafter"/>
</dbReference>
<gene>
    <name evidence="9" type="ORF">MCOR_29655</name>
</gene>
<feature type="domain" description="Fibrinogen C-terminal" evidence="8">
    <location>
        <begin position="169"/>
        <end position="308"/>
    </location>
</feature>
<dbReference type="InterPro" id="IPR037579">
    <property type="entry name" value="FIB_ANG-like"/>
</dbReference>
<dbReference type="PANTHER" id="PTHR47221:SF5">
    <property type="entry name" value="FIBRINOGEN C-TERMINAL DOMAIN-CONTAINING PROTEIN"/>
    <property type="match status" value="1"/>
</dbReference>
<evidence type="ECO:0000259" key="7">
    <source>
        <dbReference type="PROSITE" id="PS50948"/>
    </source>
</evidence>
<evidence type="ECO:0000256" key="6">
    <source>
        <dbReference type="SAM" id="SignalP"/>
    </source>
</evidence>
<dbReference type="InterPro" id="IPR036056">
    <property type="entry name" value="Fibrinogen-like_C"/>
</dbReference>
<keyword evidence="2" id="KW-0964">Secreted</keyword>
<dbReference type="OrthoDB" id="6275059at2759"/>
<dbReference type="PANTHER" id="PTHR47221">
    <property type="entry name" value="FIBRINOGEN ALPHA CHAIN"/>
    <property type="match status" value="1"/>
</dbReference>
<dbReference type="PROSITE" id="PS51406">
    <property type="entry name" value="FIBRINOGEN_C_2"/>
    <property type="match status" value="1"/>
</dbReference>
<reference evidence="9 10" key="1">
    <citation type="submission" date="2020-06" db="EMBL/GenBank/DDBJ databases">
        <authorList>
            <person name="Li R."/>
            <person name="Bekaert M."/>
        </authorList>
    </citation>
    <scope>NUCLEOTIDE SEQUENCE [LARGE SCALE GENOMIC DNA]</scope>
    <source>
        <strain evidence="10">wild</strain>
    </source>
</reference>
<feature type="compositionally biased region" description="Polar residues" evidence="5">
    <location>
        <begin position="115"/>
        <end position="127"/>
    </location>
</feature>
<dbReference type="Gene3D" id="3.90.215.10">
    <property type="entry name" value="Gamma Fibrinogen, chain A, domain 1"/>
    <property type="match status" value="1"/>
</dbReference>
<dbReference type="GO" id="GO:0005577">
    <property type="term" value="C:fibrinogen complex"/>
    <property type="evidence" value="ECO:0007669"/>
    <property type="project" value="TreeGrafter"/>
</dbReference>
<proteinExistence type="predicted"/>
<feature type="chain" id="PRO_5026770440" evidence="6">
    <location>
        <begin position="24"/>
        <end position="308"/>
    </location>
</feature>
<dbReference type="InterPro" id="IPR003609">
    <property type="entry name" value="Pan_app"/>
</dbReference>
<evidence type="ECO:0000313" key="10">
    <source>
        <dbReference type="Proteomes" id="UP000507470"/>
    </source>
</evidence>
<sequence length="308" mass="34727">MHMIRIVVAVLLFSVASIAKVDCNSFSITFKTRITSYETIIETITVPTSVACARECTRNDCCTACYNKTTNKCHLHSDCFPVSEHSDSGVFIRKNDVKTSNDATTQDTKLDRTTLENTSDKPTTNDETPYKESDVTTTMKPTVRDITGSFKTTSDKRSTATSIERTTENEPVAMIIDCSEIPSGSLSGIYTIYVDNQANDVYCEMRSDGQWTVIQKRLNGTTDFYRNWQEYKQGFGNVNLEHWLGNDNLHKILSAKNYKLRIDLKDWNGNAKYADYNTFVVGSEDTNYTLTISGYSGDAGKCRNYWLS</sequence>
<evidence type="ECO:0000256" key="4">
    <source>
        <dbReference type="ARBA" id="ARBA00023180"/>
    </source>
</evidence>
<dbReference type="Pfam" id="PF00147">
    <property type="entry name" value="Fibrinogen_C"/>
    <property type="match status" value="1"/>
</dbReference>
<dbReference type="Proteomes" id="UP000507470">
    <property type="component" value="Unassembled WGS sequence"/>
</dbReference>
<keyword evidence="6" id="KW-0732">Signal</keyword>
<dbReference type="GO" id="GO:0030674">
    <property type="term" value="F:protein-macromolecule adaptor activity"/>
    <property type="evidence" value="ECO:0007669"/>
    <property type="project" value="TreeGrafter"/>
</dbReference>
<dbReference type="EMBL" id="CACVKT020005417">
    <property type="protein sequence ID" value="CAC5394938.1"/>
    <property type="molecule type" value="Genomic_DNA"/>
</dbReference>
<organism evidence="9 10">
    <name type="scientific">Mytilus coruscus</name>
    <name type="common">Sea mussel</name>
    <dbReference type="NCBI Taxonomy" id="42192"/>
    <lineage>
        <taxon>Eukaryota</taxon>
        <taxon>Metazoa</taxon>
        <taxon>Spiralia</taxon>
        <taxon>Lophotrochozoa</taxon>
        <taxon>Mollusca</taxon>
        <taxon>Bivalvia</taxon>
        <taxon>Autobranchia</taxon>
        <taxon>Pteriomorphia</taxon>
        <taxon>Mytilida</taxon>
        <taxon>Mytiloidea</taxon>
        <taxon>Mytilidae</taxon>
        <taxon>Mytilinae</taxon>
        <taxon>Mytilus</taxon>
    </lineage>
</organism>
<feature type="signal peptide" evidence="6">
    <location>
        <begin position="1"/>
        <end position="23"/>
    </location>
</feature>
<keyword evidence="4" id="KW-0325">Glycoprotein</keyword>
<dbReference type="AlphaFoldDB" id="A0A6J8CEM5"/>
<evidence type="ECO:0000256" key="2">
    <source>
        <dbReference type="ARBA" id="ARBA00022525"/>
    </source>
</evidence>
<protein>
    <submittedName>
        <fullName evidence="9">ANGPT4</fullName>
    </submittedName>
</protein>
<comment type="subcellular location">
    <subcellularLocation>
        <location evidence="1">Secreted</location>
    </subcellularLocation>
</comment>
<keyword evidence="10" id="KW-1185">Reference proteome</keyword>
<keyword evidence="3" id="KW-1015">Disulfide bond</keyword>
<evidence type="ECO:0000313" key="9">
    <source>
        <dbReference type="EMBL" id="CAC5394938.1"/>
    </source>
</evidence>
<evidence type="ECO:0000259" key="8">
    <source>
        <dbReference type="PROSITE" id="PS51406"/>
    </source>
</evidence>
<evidence type="ECO:0000256" key="3">
    <source>
        <dbReference type="ARBA" id="ARBA00023157"/>
    </source>
</evidence>
<accession>A0A6J8CEM5</accession>
<feature type="region of interest" description="Disordered" evidence="5">
    <location>
        <begin position="102"/>
        <end position="138"/>
    </location>
</feature>
<dbReference type="SUPFAM" id="SSF56496">
    <property type="entry name" value="Fibrinogen C-terminal domain-like"/>
    <property type="match status" value="1"/>
</dbReference>
<dbReference type="GO" id="GO:0005201">
    <property type="term" value="F:extracellular matrix structural constituent"/>
    <property type="evidence" value="ECO:0007669"/>
    <property type="project" value="TreeGrafter"/>
</dbReference>
<dbReference type="PROSITE" id="PS50948">
    <property type="entry name" value="PAN"/>
    <property type="match status" value="1"/>
</dbReference>
<evidence type="ECO:0000256" key="5">
    <source>
        <dbReference type="SAM" id="MobiDB-lite"/>
    </source>
</evidence>
<dbReference type="InterPro" id="IPR002181">
    <property type="entry name" value="Fibrinogen_a/b/g_C_dom"/>
</dbReference>
<feature type="domain" description="Apple" evidence="7">
    <location>
        <begin position="23"/>
        <end position="97"/>
    </location>
</feature>
<dbReference type="SMART" id="SM00186">
    <property type="entry name" value="FBG"/>
    <property type="match status" value="1"/>
</dbReference>
<name>A0A6J8CEM5_MYTCO</name>
<dbReference type="InterPro" id="IPR014716">
    <property type="entry name" value="Fibrinogen_a/b/g_C_1"/>
</dbReference>